<gene>
    <name evidence="2" type="ORF">Cadr_000011618</name>
</gene>
<dbReference type="PANTHER" id="PTHR23232">
    <property type="entry name" value="KRAB DOMAIN C2H2 ZINC FINGER"/>
    <property type="match status" value="1"/>
</dbReference>
<reference evidence="2 3" key="1">
    <citation type="journal article" date="2019" name="Mol. Ecol. Resour.">
        <title>Improving Illumina assemblies with Hi-C and long reads: an example with the North African dromedary.</title>
        <authorList>
            <person name="Elbers J.P."/>
            <person name="Rogers M.F."/>
            <person name="Perelman P.L."/>
            <person name="Proskuryakova A.A."/>
            <person name="Serdyukova N.A."/>
            <person name="Johnson W.E."/>
            <person name="Horin P."/>
            <person name="Corander J."/>
            <person name="Murphy D."/>
            <person name="Burger P.A."/>
        </authorList>
    </citation>
    <scope>NUCLEOTIDE SEQUENCE [LARGE SCALE GENOMIC DNA]</scope>
    <source>
        <strain evidence="2">Drom800</strain>
        <tissue evidence="2">Blood</tissue>
    </source>
</reference>
<dbReference type="Pfam" id="PF01352">
    <property type="entry name" value="KRAB"/>
    <property type="match status" value="1"/>
</dbReference>
<evidence type="ECO:0000313" key="3">
    <source>
        <dbReference type="Proteomes" id="UP000299084"/>
    </source>
</evidence>
<accession>A0A5N4DQZ8</accession>
<dbReference type="AlphaFoldDB" id="A0A5N4DQZ8"/>
<proteinExistence type="predicted"/>
<evidence type="ECO:0000313" key="2">
    <source>
        <dbReference type="EMBL" id="KAB1273598.1"/>
    </source>
</evidence>
<dbReference type="InterPro" id="IPR050169">
    <property type="entry name" value="Krueppel_C2H2_ZnF"/>
</dbReference>
<feature type="domain" description="KRAB" evidence="1">
    <location>
        <begin position="85"/>
        <end position="156"/>
    </location>
</feature>
<keyword evidence="3" id="KW-1185">Reference proteome</keyword>
<dbReference type="Proteomes" id="UP000299084">
    <property type="component" value="Unassembled WGS sequence"/>
</dbReference>
<dbReference type="Gene3D" id="6.10.140.140">
    <property type="match status" value="1"/>
</dbReference>
<feature type="non-terminal residue" evidence="2">
    <location>
        <position position="244"/>
    </location>
</feature>
<sequence>MGISTTLRLETLHPVNFLCILCPCDMERVDSKIKDCRLNGVVLGTGRPALLCLACKLRTLPFFRRGALRIAHSLKRLKAMTQGLVLFKDVSIDFSQEEWECLDSDQRDLYRNVILENYNNLVSVGLSIPKPDVVSLLEEGEDPWMVDRELTRDLLPGDWECKRKTEKKQGSHETNFDNQVIFNYENMHTFSQHTSLTLNQKTDIEEEACECKDYEKAFVHDLQRTAPQKIDTDKFNNYKENAKA</sequence>
<protein>
    <submittedName>
        <fullName evidence="2">Zinc finger protein 566</fullName>
    </submittedName>
</protein>
<dbReference type="InterPro" id="IPR001909">
    <property type="entry name" value="KRAB"/>
</dbReference>
<dbReference type="PROSITE" id="PS50805">
    <property type="entry name" value="KRAB"/>
    <property type="match status" value="1"/>
</dbReference>
<evidence type="ECO:0000259" key="1">
    <source>
        <dbReference type="PROSITE" id="PS50805"/>
    </source>
</evidence>
<name>A0A5N4DQZ8_CAMDR</name>
<dbReference type="InterPro" id="IPR036051">
    <property type="entry name" value="KRAB_dom_sf"/>
</dbReference>
<comment type="caution">
    <text evidence="2">The sequence shown here is derived from an EMBL/GenBank/DDBJ whole genome shotgun (WGS) entry which is preliminary data.</text>
</comment>
<dbReference type="EMBL" id="JWIN03000009">
    <property type="protein sequence ID" value="KAB1273598.1"/>
    <property type="molecule type" value="Genomic_DNA"/>
</dbReference>
<organism evidence="2 3">
    <name type="scientific">Camelus dromedarius</name>
    <name type="common">Dromedary</name>
    <name type="synonym">Arabian camel</name>
    <dbReference type="NCBI Taxonomy" id="9838"/>
    <lineage>
        <taxon>Eukaryota</taxon>
        <taxon>Metazoa</taxon>
        <taxon>Chordata</taxon>
        <taxon>Craniata</taxon>
        <taxon>Vertebrata</taxon>
        <taxon>Euteleostomi</taxon>
        <taxon>Mammalia</taxon>
        <taxon>Eutheria</taxon>
        <taxon>Laurasiatheria</taxon>
        <taxon>Artiodactyla</taxon>
        <taxon>Tylopoda</taxon>
        <taxon>Camelidae</taxon>
        <taxon>Camelus</taxon>
    </lineage>
</organism>
<dbReference type="SMART" id="SM00349">
    <property type="entry name" value="KRAB"/>
    <property type="match status" value="1"/>
</dbReference>
<dbReference type="GO" id="GO:0006355">
    <property type="term" value="P:regulation of DNA-templated transcription"/>
    <property type="evidence" value="ECO:0007669"/>
    <property type="project" value="InterPro"/>
</dbReference>
<dbReference type="CDD" id="cd07765">
    <property type="entry name" value="KRAB_A-box"/>
    <property type="match status" value="1"/>
</dbReference>
<dbReference type="SUPFAM" id="SSF109640">
    <property type="entry name" value="KRAB domain (Kruppel-associated box)"/>
    <property type="match status" value="1"/>
</dbReference>
<dbReference type="PANTHER" id="PTHR23232:SF117">
    <property type="entry name" value="KRAB DOMAIN-CONTAINING PROTEIN"/>
    <property type="match status" value="1"/>
</dbReference>